<dbReference type="EMBL" id="CATNWA010020251">
    <property type="protein sequence ID" value="CAI9617455.1"/>
    <property type="molecule type" value="Genomic_DNA"/>
</dbReference>
<accession>A0ABN9H6Q8</accession>
<reference evidence="1" key="1">
    <citation type="submission" date="2023-05" db="EMBL/GenBank/DDBJ databases">
        <authorList>
            <person name="Stuckert A."/>
        </authorList>
    </citation>
    <scope>NUCLEOTIDE SEQUENCE</scope>
</reference>
<dbReference type="Proteomes" id="UP001162483">
    <property type="component" value="Unassembled WGS sequence"/>
</dbReference>
<proteinExistence type="predicted"/>
<comment type="caution">
    <text evidence="1">The sequence shown here is derived from an EMBL/GenBank/DDBJ whole genome shotgun (WGS) entry which is preliminary data.</text>
</comment>
<evidence type="ECO:0000313" key="2">
    <source>
        <dbReference type="Proteomes" id="UP001162483"/>
    </source>
</evidence>
<sequence>MTRDCGHSTVEAPPFVASVVNHRVPDSDYSLAPGAHRVLLTGERTVCKQY</sequence>
<evidence type="ECO:0000313" key="1">
    <source>
        <dbReference type="EMBL" id="CAI9617455.1"/>
    </source>
</evidence>
<feature type="non-terminal residue" evidence="1">
    <location>
        <position position="50"/>
    </location>
</feature>
<gene>
    <name evidence="1" type="ORF">SPARVUS_LOCUS15551790</name>
</gene>
<name>A0ABN9H6Q8_9NEOB</name>
<keyword evidence="2" id="KW-1185">Reference proteome</keyword>
<organism evidence="1 2">
    <name type="scientific">Staurois parvus</name>
    <dbReference type="NCBI Taxonomy" id="386267"/>
    <lineage>
        <taxon>Eukaryota</taxon>
        <taxon>Metazoa</taxon>
        <taxon>Chordata</taxon>
        <taxon>Craniata</taxon>
        <taxon>Vertebrata</taxon>
        <taxon>Euteleostomi</taxon>
        <taxon>Amphibia</taxon>
        <taxon>Batrachia</taxon>
        <taxon>Anura</taxon>
        <taxon>Neobatrachia</taxon>
        <taxon>Ranoidea</taxon>
        <taxon>Ranidae</taxon>
        <taxon>Staurois</taxon>
    </lineage>
</organism>
<protein>
    <submittedName>
        <fullName evidence="1">Uncharacterized protein</fullName>
    </submittedName>
</protein>